<evidence type="ECO:0000259" key="7">
    <source>
        <dbReference type="PROSITE" id="PS50222"/>
    </source>
</evidence>
<evidence type="ECO:0000256" key="1">
    <source>
        <dbReference type="ARBA" id="ARBA00006049"/>
    </source>
</evidence>
<keyword evidence="4" id="KW-0677">Repeat</keyword>
<dbReference type="PANTHER" id="PTHR23055">
    <property type="entry name" value="CALCIUM BINDING PROTEINS"/>
    <property type="match status" value="1"/>
</dbReference>
<keyword evidence="3" id="KW-0479">Metal-binding</keyword>
<evidence type="ECO:0000256" key="4">
    <source>
        <dbReference type="ARBA" id="ARBA00022737"/>
    </source>
</evidence>
<dbReference type="SUPFAM" id="SSF47473">
    <property type="entry name" value="EF-hand"/>
    <property type="match status" value="1"/>
</dbReference>
<dbReference type="Pfam" id="PF13499">
    <property type="entry name" value="EF-hand_7"/>
    <property type="match status" value="1"/>
</dbReference>
<feature type="domain" description="EF-hand" evidence="7">
    <location>
        <begin position="67"/>
        <end position="102"/>
    </location>
</feature>
<evidence type="ECO:0000313" key="8">
    <source>
        <dbReference type="EMBL" id="GMI12215.1"/>
    </source>
</evidence>
<comment type="caution">
    <text evidence="8">The sequence shown here is derived from an EMBL/GenBank/DDBJ whole genome shotgun (WGS) entry which is preliminary data.</text>
</comment>
<dbReference type="InterPro" id="IPR011992">
    <property type="entry name" value="EF-hand-dom_pair"/>
</dbReference>
<evidence type="ECO:0000256" key="6">
    <source>
        <dbReference type="ARBA" id="ARBA00023288"/>
    </source>
</evidence>
<proteinExistence type="inferred from homology"/>
<dbReference type="PROSITE" id="PS50222">
    <property type="entry name" value="EF_HAND_2"/>
    <property type="match status" value="3"/>
</dbReference>
<dbReference type="PANTHER" id="PTHR23055:SF178">
    <property type="entry name" value="NEUROCALCIN HOMOLOG"/>
    <property type="match status" value="1"/>
</dbReference>
<dbReference type="Gene3D" id="1.10.238.10">
    <property type="entry name" value="EF-hand"/>
    <property type="match status" value="1"/>
</dbReference>
<dbReference type="InterPro" id="IPR002048">
    <property type="entry name" value="EF_hand_dom"/>
</dbReference>
<dbReference type="InterPro" id="IPR028846">
    <property type="entry name" value="Recoverin"/>
</dbReference>
<dbReference type="Proteomes" id="UP001165122">
    <property type="component" value="Unassembled WGS sequence"/>
</dbReference>
<keyword evidence="2" id="KW-0519">Myristate</keyword>
<evidence type="ECO:0000256" key="3">
    <source>
        <dbReference type="ARBA" id="ARBA00022723"/>
    </source>
</evidence>
<feature type="domain" description="EF-hand" evidence="7">
    <location>
        <begin position="187"/>
        <end position="209"/>
    </location>
</feature>
<evidence type="ECO:0000256" key="2">
    <source>
        <dbReference type="ARBA" id="ARBA00022707"/>
    </source>
</evidence>
<comment type="similarity">
    <text evidence="1">Belongs to the recoverin family.</text>
</comment>
<dbReference type="PROSITE" id="PS00018">
    <property type="entry name" value="EF_HAND_1"/>
    <property type="match status" value="3"/>
</dbReference>
<evidence type="ECO:0000256" key="5">
    <source>
        <dbReference type="ARBA" id="ARBA00022837"/>
    </source>
</evidence>
<dbReference type="GO" id="GO:0005509">
    <property type="term" value="F:calcium ion binding"/>
    <property type="evidence" value="ECO:0007669"/>
    <property type="project" value="InterPro"/>
</dbReference>
<accession>A0A9W7KUY4</accession>
<name>A0A9W7KUY4_9STRA</name>
<protein>
    <recommendedName>
        <fullName evidence="7">EF-hand domain-containing protein</fullName>
    </recommendedName>
</protein>
<evidence type="ECO:0000313" key="9">
    <source>
        <dbReference type="Proteomes" id="UP001165122"/>
    </source>
</evidence>
<keyword evidence="6" id="KW-0449">Lipoprotein</keyword>
<organism evidence="8 9">
    <name type="scientific">Triparma laevis f. longispina</name>
    <dbReference type="NCBI Taxonomy" id="1714387"/>
    <lineage>
        <taxon>Eukaryota</taxon>
        <taxon>Sar</taxon>
        <taxon>Stramenopiles</taxon>
        <taxon>Ochrophyta</taxon>
        <taxon>Bolidophyceae</taxon>
        <taxon>Parmales</taxon>
        <taxon>Triparmaceae</taxon>
        <taxon>Triparma</taxon>
    </lineage>
</organism>
<dbReference type="EMBL" id="BRXW01000173">
    <property type="protein sequence ID" value="GMI12215.1"/>
    <property type="molecule type" value="Genomic_DNA"/>
</dbReference>
<dbReference type="AlphaFoldDB" id="A0A9W7KUY4"/>
<keyword evidence="9" id="KW-1185">Reference proteome</keyword>
<sequence>MGACTSKKVVISATEVMHEANEHAKEHGATSLHFTKLQVSHMAERFNALNHGEKSCTREQFKHIFSFDEESLDILYDAFDIDHSGTLELAEMISGLSFMCRGTMKEKLRFLFMSNDTDNSGYLETSEIMPMFQKLTTQLVRLEQASRRRNQLVGVPTTNSEEQQKIEIERTKSKITDLSEDFTSASDLDGDGKISYEEFEVYMETNTLCKKFLDIMSETGNTLREENTNFT</sequence>
<feature type="domain" description="EF-hand" evidence="7">
    <location>
        <begin position="103"/>
        <end position="138"/>
    </location>
</feature>
<keyword evidence="5" id="KW-0106">Calcium</keyword>
<dbReference type="InterPro" id="IPR018247">
    <property type="entry name" value="EF_Hand_1_Ca_BS"/>
</dbReference>
<reference evidence="9" key="1">
    <citation type="journal article" date="2023" name="Commun. Biol.">
        <title>Genome analysis of Parmales, the sister group of diatoms, reveals the evolutionary specialization of diatoms from phago-mixotrophs to photoautotrophs.</title>
        <authorList>
            <person name="Ban H."/>
            <person name="Sato S."/>
            <person name="Yoshikawa S."/>
            <person name="Yamada K."/>
            <person name="Nakamura Y."/>
            <person name="Ichinomiya M."/>
            <person name="Sato N."/>
            <person name="Blanc-Mathieu R."/>
            <person name="Endo H."/>
            <person name="Kuwata A."/>
            <person name="Ogata H."/>
        </authorList>
    </citation>
    <scope>NUCLEOTIDE SEQUENCE [LARGE SCALE GENOMIC DNA]</scope>
    <source>
        <strain evidence="9">NIES 3700</strain>
    </source>
</reference>
<gene>
    <name evidence="8" type="ORF">TrLO_g9792</name>
</gene>
<dbReference type="PRINTS" id="PR00450">
    <property type="entry name" value="RECOVERIN"/>
</dbReference>
<dbReference type="OrthoDB" id="191686at2759"/>